<dbReference type="SUPFAM" id="SSF56112">
    <property type="entry name" value="Protein kinase-like (PK-like)"/>
    <property type="match status" value="1"/>
</dbReference>
<evidence type="ECO:0000256" key="3">
    <source>
        <dbReference type="ARBA" id="ARBA00022741"/>
    </source>
</evidence>
<dbReference type="AlphaFoldDB" id="A0A0S4TKH6"/>
<dbReference type="GO" id="GO:0004672">
    <property type="term" value="F:protein kinase activity"/>
    <property type="evidence" value="ECO:0007669"/>
    <property type="project" value="InterPro"/>
</dbReference>
<protein>
    <submittedName>
        <fullName evidence="7">ABC1 like protein kinase</fullName>
    </submittedName>
</protein>
<dbReference type="PANTHER" id="PTHR43851">
    <property type="match status" value="1"/>
</dbReference>
<dbReference type="EMBL" id="JTAI01000002">
    <property type="protein sequence ID" value="PPS98154.1"/>
    <property type="molecule type" value="Genomic_DNA"/>
</dbReference>
<reference evidence="7 8" key="3">
    <citation type="submission" date="2017-10" db="EMBL/GenBank/DDBJ databases">
        <title>Consistent, comparative and evidence-based genome annotation and re-annotation for the closely-related species, Cryptosporidium parvum, C. hominis and C. tyzzeri.</title>
        <authorList>
            <person name="Baptista R.P."/>
            <person name="Li Y."/>
            <person name="Sateriale A."/>
            <person name="Striepen B."/>
            <person name="Kissinger J.C."/>
        </authorList>
    </citation>
    <scope>NUCLEOTIDE SEQUENCE [LARGE SCALE GENOMIC DNA]</scope>
    <source>
        <strain evidence="7">30976</strain>
    </source>
</reference>
<organism evidence="6">
    <name type="scientific">Cryptosporidium hominis</name>
    <dbReference type="NCBI Taxonomy" id="237895"/>
    <lineage>
        <taxon>Eukaryota</taxon>
        <taxon>Sar</taxon>
        <taxon>Alveolata</taxon>
        <taxon>Apicomplexa</taxon>
        <taxon>Conoidasida</taxon>
        <taxon>Coccidia</taxon>
        <taxon>Eucoccidiorida</taxon>
        <taxon>Eimeriorina</taxon>
        <taxon>Cryptosporidiidae</taxon>
        <taxon>Cryptosporidium</taxon>
    </lineage>
</organism>
<evidence type="ECO:0000313" key="6">
    <source>
        <dbReference type="EMBL" id="CUV07876.1"/>
    </source>
</evidence>
<dbReference type="Proteomes" id="UP001429100">
    <property type="component" value="Unassembled WGS sequence"/>
</dbReference>
<dbReference type="GO" id="GO:0005524">
    <property type="term" value="F:ATP binding"/>
    <property type="evidence" value="ECO:0007669"/>
    <property type="project" value="UniProtKB-KW"/>
</dbReference>
<dbReference type="GO" id="GO:0006744">
    <property type="term" value="P:ubiquinone biosynthetic process"/>
    <property type="evidence" value="ECO:0007669"/>
    <property type="project" value="TreeGrafter"/>
</dbReference>
<comment type="similarity">
    <text evidence="1">Belongs to the protein kinase superfamily. ADCK protein kinase family.</text>
</comment>
<dbReference type="InterPro" id="IPR000719">
    <property type="entry name" value="Prot_kinase_dom"/>
</dbReference>
<dbReference type="InterPro" id="IPR011009">
    <property type="entry name" value="Kinase-like_dom_sf"/>
</dbReference>
<dbReference type="EMBL" id="LN877954">
    <property type="protein sequence ID" value="CUV07876.1"/>
    <property type="molecule type" value="Genomic_DNA"/>
</dbReference>
<dbReference type="CDD" id="cd13970">
    <property type="entry name" value="ABC1_ADCK3"/>
    <property type="match status" value="1"/>
</dbReference>
<gene>
    <name evidence="6" type="ORF">CHUDEA8_3250</name>
    <name evidence="7" type="ORF">GY17_00000765</name>
</gene>
<proteinExistence type="inferred from homology"/>
<evidence type="ECO:0000256" key="1">
    <source>
        <dbReference type="ARBA" id="ARBA00009670"/>
    </source>
</evidence>
<dbReference type="PROSITE" id="PS50011">
    <property type="entry name" value="PROTEIN_KINASE_DOM"/>
    <property type="match status" value="1"/>
</dbReference>
<keyword evidence="7" id="KW-0418">Kinase</keyword>
<feature type="domain" description="Protein kinase" evidence="5">
    <location>
        <begin position="220"/>
        <end position="561"/>
    </location>
</feature>
<dbReference type="PANTHER" id="PTHR43851:SF3">
    <property type="entry name" value="COENZYME Q8"/>
    <property type="match status" value="1"/>
</dbReference>
<dbReference type="Pfam" id="PF03109">
    <property type="entry name" value="ABC1"/>
    <property type="match status" value="1"/>
</dbReference>
<dbReference type="VEuPathDB" id="CryptoDB:GY17_00000765"/>
<dbReference type="VEuPathDB" id="CryptoDB:ChTU502y2012_405g0100"/>
<reference evidence="6" key="2">
    <citation type="submission" date="2015-08" db="EMBL/GenBank/DDBJ databases">
        <authorList>
            <person name="Babu N.S."/>
            <person name="Beckwith C.J."/>
            <person name="Beseler K.G."/>
            <person name="Brison A."/>
            <person name="Carone J.V."/>
            <person name="Caskin T.P."/>
            <person name="Diamond M."/>
            <person name="Durham M.E."/>
            <person name="Foxe J.M."/>
            <person name="Go M."/>
            <person name="Henderson B.A."/>
            <person name="Jones I.B."/>
            <person name="McGettigan J.A."/>
            <person name="Micheletti S.J."/>
            <person name="Nasrallah M.E."/>
            <person name="Ortiz D."/>
            <person name="Piller C.R."/>
            <person name="Privatt S.R."/>
            <person name="Schneider S.L."/>
            <person name="Sharp S."/>
            <person name="Smith T.C."/>
            <person name="Stanton J.D."/>
            <person name="Ullery H.E."/>
            <person name="Wilson R.J."/>
            <person name="Serrano M.G."/>
            <person name="Buck G."/>
            <person name="Lee V."/>
            <person name="Wang Y."/>
            <person name="Carvalho R."/>
            <person name="Voegtly L."/>
            <person name="Shi R."/>
            <person name="Duckworth R."/>
            <person name="Johnson A."/>
            <person name="Loviza R."/>
            <person name="Walstead R."/>
            <person name="Shah Z."/>
            <person name="Kiflezghi M."/>
            <person name="Wade K."/>
            <person name="Ball S.L."/>
            <person name="Bradley K.W."/>
            <person name="Asai D.J."/>
            <person name="Bowman C.A."/>
            <person name="Russell D.A."/>
            <person name="Pope W.H."/>
            <person name="Jacobs-Sera D."/>
            <person name="Hendrix R.W."/>
            <person name="Hatfull G.F."/>
        </authorList>
    </citation>
    <scope>NUCLEOTIDE SEQUENCE [LARGE SCALE GENOMIC DNA]</scope>
</reference>
<evidence type="ECO:0000313" key="8">
    <source>
        <dbReference type="Proteomes" id="UP001429100"/>
    </source>
</evidence>
<keyword evidence="8" id="KW-1185">Reference proteome</keyword>
<dbReference type="VEuPathDB" id="CryptoDB:CHUDEA8_3250"/>
<evidence type="ECO:0000256" key="2">
    <source>
        <dbReference type="ARBA" id="ARBA00022679"/>
    </source>
</evidence>
<evidence type="ECO:0000256" key="4">
    <source>
        <dbReference type="ARBA" id="ARBA00022840"/>
    </source>
</evidence>
<keyword evidence="3" id="KW-0547">Nucleotide-binding</keyword>
<accession>A0A0S4TKH6</accession>
<evidence type="ECO:0000259" key="5">
    <source>
        <dbReference type="PROSITE" id="PS50011"/>
    </source>
</evidence>
<dbReference type="VEuPathDB" id="CryptoDB:Chro.80377"/>
<evidence type="ECO:0000313" key="7">
    <source>
        <dbReference type="EMBL" id="PPS98154.1"/>
    </source>
</evidence>
<keyword evidence="4" id="KW-0067">ATP-binding</keyword>
<dbReference type="Proteomes" id="UP000199752">
    <property type="component" value="Chromosome 8"/>
</dbReference>
<name>A0A0S4TKH6_CRYHO</name>
<dbReference type="OrthoDB" id="201153at2759"/>
<sequence length="561" mass="64379">MRKFKLIYEPNAFITTSSKNKFSRFNQILKLLKNSSQFIISEKKTGLFWISHKNKGDWHKTDNLIPKYSNDKDPKISIITKVKSIENHLGSIETSKRVEKKVPTNSAVRLFHVSNMIIKLLLGSAKETYSDYKQGNGFSVKGKILGNENIETVNQTVKLLRGVALKFAQFINLNNIGIPIELSNALNDAKKNAFAIPICQVHKLMELEFGNGWKENIFAYFCENPFAAASIGQVHHGILKDGQSVAVKIQYPNIMKAILSDINLFQLINSYSRIFPKGLFINELMAELKKELISECNYENELLFLKYYREKIIPTMNVYDLKVNFYIPTVFNHLSTKKILTTENMNSENTIEISSLFQDNIKSTFGLQNTMELRNSIAESLLYLTLHELFIFRTLQTDPNPANFLVDLKKNRIILLDFGAVRSYSEDFVDDYINMIRFAISGSEPDIIKQFIKMKFILGTESEEFIKLHCNAIKMVSEVFKYSPSPFDFSKSEIVANISKIVPNILLKRETPPLSDFYSLHRRIAGFFIICSRLGAAINSHKIFNQVLEKYNTRRVKSTPN</sequence>
<dbReference type="InterPro" id="IPR051409">
    <property type="entry name" value="Atypical_kinase_ADCK"/>
</dbReference>
<keyword evidence="2" id="KW-0808">Transferase</keyword>
<dbReference type="InterPro" id="IPR004147">
    <property type="entry name" value="ABC1_dom"/>
</dbReference>
<reference evidence="7 8" key="1">
    <citation type="submission" date="2014-11" db="EMBL/GenBank/DDBJ databases">
        <title>Comparative genomic analysis of Cryptosporidium hominis reveals occurrence of genetic recombination in virulent subtypes.</title>
        <authorList>
            <person name="Guo Y."/>
            <person name="Tang K."/>
            <person name="Frace M."/>
            <person name="Li N."/>
            <person name="Roellig D.M."/>
            <person name="Sammons S."/>
            <person name="Knipe K."/>
            <person name="Rowe L."/>
            <person name="Feng Y."/>
            <person name="Xiao L."/>
        </authorList>
    </citation>
    <scope>NUCLEOTIDE SEQUENCE [LARGE SCALE GENOMIC DNA]</scope>
    <source>
        <strain evidence="7">30976</strain>
    </source>
</reference>
<dbReference type="InterPro" id="IPR034646">
    <property type="entry name" value="ADCK3_dom"/>
</dbReference>